<evidence type="ECO:0000313" key="7">
    <source>
        <dbReference type="Proteomes" id="UP000824469"/>
    </source>
</evidence>
<dbReference type="AlphaFoldDB" id="A0AA38LD53"/>
<feature type="compositionally biased region" description="Polar residues" evidence="5">
    <location>
        <begin position="299"/>
        <end position="312"/>
    </location>
</feature>
<evidence type="ECO:0000256" key="5">
    <source>
        <dbReference type="SAM" id="MobiDB-lite"/>
    </source>
</evidence>
<evidence type="ECO:0000256" key="2">
    <source>
        <dbReference type="ARBA" id="ARBA00010463"/>
    </source>
</evidence>
<comment type="caution">
    <text evidence="6">The sequence shown here is derived from an EMBL/GenBank/DDBJ whole genome shotgun (WGS) entry which is preliminary data.</text>
</comment>
<keyword evidence="7" id="KW-1185">Reference proteome</keyword>
<evidence type="ECO:0000256" key="4">
    <source>
        <dbReference type="ARBA" id="ARBA00023228"/>
    </source>
</evidence>
<feature type="region of interest" description="Disordered" evidence="5">
    <location>
        <begin position="357"/>
        <end position="376"/>
    </location>
</feature>
<dbReference type="PANTHER" id="PTHR21146">
    <property type="entry name" value="MEF2B PROTEIN"/>
    <property type="match status" value="1"/>
</dbReference>
<comment type="similarity">
    <text evidence="2">Belongs to the BORCS8 family.</text>
</comment>
<evidence type="ECO:0000313" key="6">
    <source>
        <dbReference type="EMBL" id="KAH9316222.1"/>
    </source>
</evidence>
<name>A0AA38LD53_TAXCH</name>
<protein>
    <submittedName>
        <fullName evidence="6">Uncharacterized protein</fullName>
    </submittedName>
</protein>
<organism evidence="6 7">
    <name type="scientific">Taxus chinensis</name>
    <name type="common">Chinese yew</name>
    <name type="synonym">Taxus wallichiana var. chinensis</name>
    <dbReference type="NCBI Taxonomy" id="29808"/>
    <lineage>
        <taxon>Eukaryota</taxon>
        <taxon>Viridiplantae</taxon>
        <taxon>Streptophyta</taxon>
        <taxon>Embryophyta</taxon>
        <taxon>Tracheophyta</taxon>
        <taxon>Spermatophyta</taxon>
        <taxon>Pinopsida</taxon>
        <taxon>Pinidae</taxon>
        <taxon>Conifers II</taxon>
        <taxon>Cupressales</taxon>
        <taxon>Taxaceae</taxon>
        <taxon>Taxus</taxon>
    </lineage>
</organism>
<sequence length="491" mass="54194">MVKPSKEVGVGEQVVVKTDFVAAEEEQKEEADQQSVCLESSVHVGTLFEGNADSIQVTQSAIEEESLEEDLAVPTCPLEQQIEEFDLTNFVLEEEFYQEQDCLQVVEKGEATPDPKEEEHILVVEEKIVDPRALSTKQAMGEPLVLFSTSSLPSSSAEEEFDLSNSMLEVHENIEEMIERVANEPSVGLYFVQHHIHTAVPTLHRIKVKVIDATREVFICTQDMEDAINSLKSMQECGPPIVEQMIKKLNSSISLMSSVHQPRGHHQPVNMHGRSTFMSRDNAVLSTLGSAFQTASRAAWRSNGQDVQQTGGHISEVNSSNNQNNSKSREEPSTADLGTSTSLVHSVFKSALQRAGTLGWSSSSTTEESIDDGILTRRSDVEPLQVDVAYTHSPYGTGTHASSDSVPSTTGTVQIQPLDILRDPVQNNKKEQDNLLPVSSPSILQSNQTLERSERFEHFQAEYAAKLEAWLAESDEGSIASVQEYDLKRVV</sequence>
<gene>
    <name evidence="6" type="ORF">KI387_024849</name>
</gene>
<comment type="subcellular location">
    <subcellularLocation>
        <location evidence="1">Lysosome membrane</location>
    </subcellularLocation>
</comment>
<evidence type="ECO:0000256" key="1">
    <source>
        <dbReference type="ARBA" id="ARBA00004656"/>
    </source>
</evidence>
<proteinExistence type="inferred from homology"/>
<evidence type="ECO:0000256" key="3">
    <source>
        <dbReference type="ARBA" id="ARBA00023136"/>
    </source>
</evidence>
<dbReference type="Proteomes" id="UP000824469">
    <property type="component" value="Unassembled WGS sequence"/>
</dbReference>
<dbReference type="PANTHER" id="PTHR21146:SF0">
    <property type="entry name" value="BLOC-1-RELATED COMPLEX SUBUNIT 8"/>
    <property type="match status" value="1"/>
</dbReference>
<feature type="region of interest" description="Disordered" evidence="5">
    <location>
        <begin position="299"/>
        <end position="338"/>
    </location>
</feature>
<keyword evidence="3" id="KW-0472">Membrane</keyword>
<accession>A0AA38LD53</accession>
<reference evidence="6 7" key="1">
    <citation type="journal article" date="2021" name="Nat. Plants">
        <title>The Taxus genome provides insights into paclitaxel biosynthesis.</title>
        <authorList>
            <person name="Xiong X."/>
            <person name="Gou J."/>
            <person name="Liao Q."/>
            <person name="Li Y."/>
            <person name="Zhou Q."/>
            <person name="Bi G."/>
            <person name="Li C."/>
            <person name="Du R."/>
            <person name="Wang X."/>
            <person name="Sun T."/>
            <person name="Guo L."/>
            <person name="Liang H."/>
            <person name="Lu P."/>
            <person name="Wu Y."/>
            <person name="Zhang Z."/>
            <person name="Ro D.K."/>
            <person name="Shang Y."/>
            <person name="Huang S."/>
            <person name="Yan J."/>
        </authorList>
    </citation>
    <scope>NUCLEOTIDE SEQUENCE [LARGE SCALE GENOMIC DNA]</scope>
    <source>
        <strain evidence="6">Ta-2019</strain>
    </source>
</reference>
<dbReference type="Pfam" id="PF10167">
    <property type="entry name" value="BORCS8"/>
    <property type="match status" value="1"/>
</dbReference>
<feature type="compositionally biased region" description="Low complexity" evidence="5">
    <location>
        <begin position="315"/>
        <end position="326"/>
    </location>
</feature>
<dbReference type="InterPro" id="IPR019320">
    <property type="entry name" value="BORCS8"/>
</dbReference>
<keyword evidence="4" id="KW-0458">Lysosome</keyword>
<dbReference type="EMBL" id="JAHRHJ020000005">
    <property type="protein sequence ID" value="KAH9316222.1"/>
    <property type="molecule type" value="Genomic_DNA"/>
</dbReference>
<dbReference type="GO" id="GO:0005765">
    <property type="term" value="C:lysosomal membrane"/>
    <property type="evidence" value="ECO:0007669"/>
    <property type="project" value="UniProtKB-SubCell"/>
</dbReference>